<name>A0A8S5UJQ7_9CAUD</name>
<evidence type="ECO:0000313" key="1">
    <source>
        <dbReference type="EMBL" id="DAF94711.1"/>
    </source>
</evidence>
<organism evidence="1">
    <name type="scientific">Podoviridae sp. ct9A73</name>
    <dbReference type="NCBI Taxonomy" id="2825225"/>
    <lineage>
        <taxon>Viruses</taxon>
        <taxon>Duplodnaviria</taxon>
        <taxon>Heunggongvirae</taxon>
        <taxon>Uroviricota</taxon>
        <taxon>Caudoviricetes</taxon>
    </lineage>
</organism>
<dbReference type="EMBL" id="BK016096">
    <property type="protein sequence ID" value="DAF94711.1"/>
    <property type="molecule type" value="Genomic_DNA"/>
</dbReference>
<reference evidence="1" key="1">
    <citation type="journal article" date="2021" name="Proc. Natl. Acad. Sci. U.S.A.">
        <title>A Catalog of Tens of Thousands of Viruses from Human Metagenomes Reveals Hidden Associations with Chronic Diseases.</title>
        <authorList>
            <person name="Tisza M.J."/>
            <person name="Buck C.B."/>
        </authorList>
    </citation>
    <scope>NUCLEOTIDE SEQUENCE</scope>
    <source>
        <strain evidence="1">Ct9A73</strain>
    </source>
</reference>
<sequence length="182" mass="21275">MDYDKEVENFKKELSECSYNVETFVKGVCPFTKFYSNKVVFIGVTGSKTEFFYDNPRAGVYSAEFLKYFGGNEEYALYFNKILLYNRYLAKGQPVAVIDKESGEYYHIDDITGKTYKSIEPVGYFLVRAKELRDLLGTENVVLDEFKMPLSDHINLPSNKEFKYMPGYRDIITNYYINEQRA</sequence>
<proteinExistence type="predicted"/>
<protein>
    <submittedName>
        <fullName evidence="1">Uncharacterized protein</fullName>
    </submittedName>
</protein>
<accession>A0A8S5UJQ7</accession>